<proteinExistence type="predicted"/>
<name>A0A314Y5W0_PRUYE</name>
<evidence type="ECO:0000256" key="1">
    <source>
        <dbReference type="SAM" id="MobiDB-lite"/>
    </source>
</evidence>
<accession>A0A314Y5W0</accession>
<feature type="compositionally biased region" description="Basic and acidic residues" evidence="1">
    <location>
        <begin position="29"/>
        <end position="47"/>
    </location>
</feature>
<sequence>MERTCNLESPGKKQKHGHGPTLNLEEVEDTTKEATIEKGKEQVEGPQRRRFIKAKKTTQGESSKAKGVRGRTRGLFENANLTEVSIGQADDWT</sequence>
<evidence type="ECO:0000313" key="3">
    <source>
        <dbReference type="Proteomes" id="UP000250321"/>
    </source>
</evidence>
<reference evidence="2 3" key="1">
    <citation type="submission" date="2018-02" db="EMBL/GenBank/DDBJ databases">
        <title>Draft genome of wild Prunus yedoensis var. nudiflora.</title>
        <authorList>
            <person name="Baek S."/>
            <person name="Kim J.-H."/>
            <person name="Choi K."/>
            <person name="Kim G.-B."/>
            <person name="Cho A."/>
            <person name="Jang H."/>
            <person name="Shin C.-H."/>
            <person name="Yu H.-J."/>
            <person name="Mun J.-H."/>
        </authorList>
    </citation>
    <scope>NUCLEOTIDE SEQUENCE [LARGE SCALE GENOMIC DNA]</scope>
    <source>
        <strain evidence="3">cv. Jeju island</strain>
        <tissue evidence="2">Leaf</tissue>
    </source>
</reference>
<organism evidence="2 3">
    <name type="scientific">Prunus yedoensis var. nudiflora</name>
    <dbReference type="NCBI Taxonomy" id="2094558"/>
    <lineage>
        <taxon>Eukaryota</taxon>
        <taxon>Viridiplantae</taxon>
        <taxon>Streptophyta</taxon>
        <taxon>Embryophyta</taxon>
        <taxon>Tracheophyta</taxon>
        <taxon>Spermatophyta</taxon>
        <taxon>Magnoliopsida</taxon>
        <taxon>eudicotyledons</taxon>
        <taxon>Gunneridae</taxon>
        <taxon>Pentapetalae</taxon>
        <taxon>rosids</taxon>
        <taxon>fabids</taxon>
        <taxon>Rosales</taxon>
        <taxon>Rosaceae</taxon>
        <taxon>Amygdaloideae</taxon>
        <taxon>Amygdaleae</taxon>
        <taxon>Prunus</taxon>
    </lineage>
</organism>
<dbReference type="OrthoDB" id="10621785at2759"/>
<feature type="region of interest" description="Disordered" evidence="1">
    <location>
        <begin position="1"/>
        <end position="71"/>
    </location>
</feature>
<dbReference type="Proteomes" id="UP000250321">
    <property type="component" value="Unassembled WGS sequence"/>
</dbReference>
<gene>
    <name evidence="2" type="ORF">Pyn_18498</name>
</gene>
<dbReference type="EMBL" id="PJQY01001834">
    <property type="protein sequence ID" value="PQP99323.1"/>
    <property type="molecule type" value="Genomic_DNA"/>
</dbReference>
<protein>
    <submittedName>
        <fullName evidence="2">Uncharacterized protein</fullName>
    </submittedName>
</protein>
<evidence type="ECO:0000313" key="2">
    <source>
        <dbReference type="EMBL" id="PQP99323.1"/>
    </source>
</evidence>
<dbReference type="AlphaFoldDB" id="A0A314Y5W0"/>
<comment type="caution">
    <text evidence="2">The sequence shown here is derived from an EMBL/GenBank/DDBJ whole genome shotgun (WGS) entry which is preliminary data.</text>
</comment>
<keyword evidence="3" id="KW-1185">Reference proteome</keyword>